<evidence type="ECO:0000256" key="7">
    <source>
        <dbReference type="SAM" id="SignalP"/>
    </source>
</evidence>
<dbReference type="AlphaFoldDB" id="A0A922D8C2"/>
<sequence length="368" mass="39802">MASRKLVSIFLAIFVVAGSITSSSNASATSLASTYPPETALPSPCPSSVAFPIPSSGSVKGIKSGYWLSSLAEKFSPSLIFTSYFTHLFYAFVMPNATTYQLTPRANVFLSIGGAAATLSPLLHAPRESREAFINSSISSISVARKYGFDGLDLDWEFPNTQEDMSSLALLFQEWPVYFASSFFLSNITSTYPAEAMKKYLDFVSPNCYDYHGSWDTSVTGAHALLYDKGSNISTSYGISTWIEVGIPPENSVMGMPLYGRTWQLKSPGDNGIGAPAVGVGTGKGFMTYSDIVDFNAANDSNVVYDAQTVSTYSYSGTNWIGYDGPESIEKKVEFARAEGLGGYFFWALGYDDQNWSLSAAASKAWES</sequence>
<evidence type="ECO:0000256" key="5">
    <source>
        <dbReference type="ARBA" id="ARBA00023295"/>
    </source>
</evidence>
<dbReference type="EMBL" id="CM031839">
    <property type="protein sequence ID" value="KAG6676619.1"/>
    <property type="molecule type" value="Genomic_DNA"/>
</dbReference>
<evidence type="ECO:0000259" key="8">
    <source>
        <dbReference type="PROSITE" id="PS51910"/>
    </source>
</evidence>
<protein>
    <recommendedName>
        <fullName evidence="8">GH18 domain-containing protein</fullName>
    </recommendedName>
</protein>
<dbReference type="GO" id="GO:0008061">
    <property type="term" value="F:chitin binding"/>
    <property type="evidence" value="ECO:0007669"/>
    <property type="project" value="InterPro"/>
</dbReference>
<dbReference type="PROSITE" id="PS01095">
    <property type="entry name" value="GH18_1"/>
    <property type="match status" value="1"/>
</dbReference>
<keyword evidence="5 6" id="KW-0326">Glycosidase</keyword>
<keyword evidence="2 7" id="KW-0732">Signal</keyword>
<comment type="similarity">
    <text evidence="1">Belongs to the glycosyl hydrolase 18 family. Chitinase class V subfamily.</text>
</comment>
<dbReference type="PROSITE" id="PS51910">
    <property type="entry name" value="GH18_2"/>
    <property type="match status" value="1"/>
</dbReference>
<proteinExistence type="inferred from homology"/>
<evidence type="ECO:0000313" key="9">
    <source>
        <dbReference type="EMBL" id="KAG6676619.1"/>
    </source>
</evidence>
<dbReference type="GO" id="GO:0005576">
    <property type="term" value="C:extracellular region"/>
    <property type="evidence" value="ECO:0007669"/>
    <property type="project" value="TreeGrafter"/>
</dbReference>
<dbReference type="GO" id="GO:0004568">
    <property type="term" value="F:chitinase activity"/>
    <property type="evidence" value="ECO:0007669"/>
    <property type="project" value="TreeGrafter"/>
</dbReference>
<dbReference type="GO" id="GO:0006032">
    <property type="term" value="P:chitin catabolic process"/>
    <property type="evidence" value="ECO:0007669"/>
    <property type="project" value="TreeGrafter"/>
</dbReference>
<keyword evidence="3 6" id="KW-0378">Hydrolase</keyword>
<organism evidence="9 10">
    <name type="scientific">Carya illinoinensis</name>
    <name type="common">Pecan</name>
    <dbReference type="NCBI Taxonomy" id="32201"/>
    <lineage>
        <taxon>Eukaryota</taxon>
        <taxon>Viridiplantae</taxon>
        <taxon>Streptophyta</taxon>
        <taxon>Embryophyta</taxon>
        <taxon>Tracheophyta</taxon>
        <taxon>Spermatophyta</taxon>
        <taxon>Magnoliopsida</taxon>
        <taxon>eudicotyledons</taxon>
        <taxon>Gunneridae</taxon>
        <taxon>Pentapetalae</taxon>
        <taxon>rosids</taxon>
        <taxon>fabids</taxon>
        <taxon>Fagales</taxon>
        <taxon>Juglandaceae</taxon>
        <taxon>Carya</taxon>
    </lineage>
</organism>
<evidence type="ECO:0000256" key="4">
    <source>
        <dbReference type="ARBA" id="ARBA00023180"/>
    </source>
</evidence>
<accession>A0A922D8C2</accession>
<feature type="signal peptide" evidence="7">
    <location>
        <begin position="1"/>
        <end position="26"/>
    </location>
</feature>
<name>A0A922D8C2_CARIL</name>
<dbReference type="InterPro" id="IPR001579">
    <property type="entry name" value="Glyco_hydro_18_chit_AS"/>
</dbReference>
<dbReference type="PANTHER" id="PTHR11177">
    <property type="entry name" value="CHITINASE"/>
    <property type="match status" value="1"/>
</dbReference>
<feature type="chain" id="PRO_5037127245" description="GH18 domain-containing protein" evidence="7">
    <location>
        <begin position="27"/>
        <end position="368"/>
    </location>
</feature>
<dbReference type="FunFam" id="3.10.50.10:FF:000003">
    <property type="entry name" value="Class V chitinase CHIT5b"/>
    <property type="match status" value="1"/>
</dbReference>
<dbReference type="Proteomes" id="UP000811246">
    <property type="component" value="Chromosome 15"/>
</dbReference>
<dbReference type="InterPro" id="IPR011583">
    <property type="entry name" value="Chitinase_II/V-like_cat"/>
</dbReference>
<feature type="domain" description="GH18" evidence="8">
    <location>
        <begin position="61"/>
        <end position="368"/>
    </location>
</feature>
<evidence type="ECO:0000256" key="1">
    <source>
        <dbReference type="ARBA" id="ARBA00008682"/>
    </source>
</evidence>
<dbReference type="InterPro" id="IPR050314">
    <property type="entry name" value="Glycosyl_Hydrlase_18"/>
</dbReference>
<keyword evidence="4" id="KW-0325">Glycoprotein</keyword>
<dbReference type="PANTHER" id="PTHR11177:SF368">
    <property type="entry name" value="GH18 DOMAIN-CONTAINING PROTEIN"/>
    <property type="match status" value="1"/>
</dbReference>
<comment type="caution">
    <text evidence="9">The sequence shown here is derived from an EMBL/GenBank/DDBJ whole genome shotgun (WGS) entry which is preliminary data.</text>
</comment>
<reference evidence="9" key="1">
    <citation type="submission" date="2021-01" db="EMBL/GenBank/DDBJ databases">
        <authorList>
            <person name="Lovell J.T."/>
            <person name="Bentley N."/>
            <person name="Bhattarai G."/>
            <person name="Jenkins J.W."/>
            <person name="Sreedasyam A."/>
            <person name="Alarcon Y."/>
            <person name="Bock C."/>
            <person name="Boston L."/>
            <person name="Carlson J."/>
            <person name="Cervantes K."/>
            <person name="Clermont K."/>
            <person name="Krom N."/>
            <person name="Kubenka K."/>
            <person name="Mamidi S."/>
            <person name="Mattison C."/>
            <person name="Monteros M."/>
            <person name="Pisani C."/>
            <person name="Plott C."/>
            <person name="Rajasekar S."/>
            <person name="Rhein H.S."/>
            <person name="Rohla C."/>
            <person name="Song M."/>
            <person name="Hilaire R.S."/>
            <person name="Shu S."/>
            <person name="Wells L."/>
            <person name="Wang X."/>
            <person name="Webber J."/>
            <person name="Heerema R.J."/>
            <person name="Klein P."/>
            <person name="Conner P."/>
            <person name="Grauke L."/>
            <person name="Grimwood J."/>
            <person name="Schmutz J."/>
            <person name="Randall J.J."/>
        </authorList>
    </citation>
    <scope>NUCLEOTIDE SEQUENCE</scope>
    <source>
        <tissue evidence="9">Leaf</tissue>
    </source>
</reference>
<dbReference type="SMART" id="SM00636">
    <property type="entry name" value="Glyco_18"/>
    <property type="match status" value="1"/>
</dbReference>
<evidence type="ECO:0000256" key="3">
    <source>
        <dbReference type="ARBA" id="ARBA00022801"/>
    </source>
</evidence>
<dbReference type="Pfam" id="PF00704">
    <property type="entry name" value="Glyco_hydro_18"/>
    <property type="match status" value="1"/>
</dbReference>
<dbReference type="GO" id="GO:0005975">
    <property type="term" value="P:carbohydrate metabolic process"/>
    <property type="evidence" value="ECO:0007669"/>
    <property type="project" value="InterPro"/>
</dbReference>
<evidence type="ECO:0000256" key="2">
    <source>
        <dbReference type="ARBA" id="ARBA00022729"/>
    </source>
</evidence>
<dbReference type="InterPro" id="IPR001223">
    <property type="entry name" value="Glyco_hydro18_cat"/>
</dbReference>
<gene>
    <name evidence="9" type="ORF">I3842_15G160900</name>
</gene>
<evidence type="ECO:0000313" key="10">
    <source>
        <dbReference type="Proteomes" id="UP000811246"/>
    </source>
</evidence>
<evidence type="ECO:0000256" key="6">
    <source>
        <dbReference type="RuleBase" id="RU000489"/>
    </source>
</evidence>